<feature type="domain" description="Cupin type-2" evidence="1">
    <location>
        <begin position="40"/>
        <end position="99"/>
    </location>
</feature>
<accession>A0A7Y2H2V8</accession>
<dbReference type="SUPFAM" id="SSF51182">
    <property type="entry name" value="RmlC-like cupins"/>
    <property type="match status" value="1"/>
</dbReference>
<dbReference type="Gene3D" id="2.60.120.10">
    <property type="entry name" value="Jelly Rolls"/>
    <property type="match status" value="1"/>
</dbReference>
<dbReference type="AlphaFoldDB" id="A0A7Y2H2V8"/>
<dbReference type="Proteomes" id="UP000547674">
    <property type="component" value="Unassembled WGS sequence"/>
</dbReference>
<proteinExistence type="predicted"/>
<dbReference type="EMBL" id="JABDJR010000476">
    <property type="protein sequence ID" value="NNF07430.1"/>
    <property type="molecule type" value="Genomic_DNA"/>
</dbReference>
<name>A0A7Y2H2V8_UNCEI</name>
<evidence type="ECO:0000313" key="3">
    <source>
        <dbReference type="Proteomes" id="UP000547674"/>
    </source>
</evidence>
<comment type="caution">
    <text evidence="2">The sequence shown here is derived from an EMBL/GenBank/DDBJ whole genome shotgun (WGS) entry which is preliminary data.</text>
</comment>
<organism evidence="2 3">
    <name type="scientific">Eiseniibacteriota bacterium</name>
    <dbReference type="NCBI Taxonomy" id="2212470"/>
    <lineage>
        <taxon>Bacteria</taxon>
        <taxon>Candidatus Eiseniibacteriota</taxon>
    </lineage>
</organism>
<dbReference type="PANTHER" id="PTHR36440">
    <property type="entry name" value="PUTATIVE (AFU_ORTHOLOGUE AFUA_8G07350)-RELATED"/>
    <property type="match status" value="1"/>
</dbReference>
<dbReference type="PANTHER" id="PTHR36440:SF1">
    <property type="entry name" value="PUTATIVE (AFU_ORTHOLOGUE AFUA_8G07350)-RELATED"/>
    <property type="match status" value="1"/>
</dbReference>
<evidence type="ECO:0000259" key="1">
    <source>
        <dbReference type="Pfam" id="PF07883"/>
    </source>
</evidence>
<dbReference type="Pfam" id="PF07883">
    <property type="entry name" value="Cupin_2"/>
    <property type="match status" value="1"/>
</dbReference>
<evidence type="ECO:0000313" key="2">
    <source>
        <dbReference type="EMBL" id="NNF07430.1"/>
    </source>
</evidence>
<dbReference type="InterPro" id="IPR011051">
    <property type="entry name" value="RmlC_Cupin_sf"/>
</dbReference>
<dbReference type="InterPro" id="IPR014710">
    <property type="entry name" value="RmlC-like_jellyroll"/>
</dbReference>
<reference evidence="2 3" key="1">
    <citation type="submission" date="2020-03" db="EMBL/GenBank/DDBJ databases">
        <title>Metabolic flexibility allows generalist bacteria to become dominant in a frequently disturbed ecosystem.</title>
        <authorList>
            <person name="Chen Y.-J."/>
            <person name="Leung P.M."/>
            <person name="Bay S.K."/>
            <person name="Hugenholtz P."/>
            <person name="Kessler A.J."/>
            <person name="Shelley G."/>
            <person name="Waite D.W."/>
            <person name="Cook P.L."/>
            <person name="Greening C."/>
        </authorList>
    </citation>
    <scope>NUCLEOTIDE SEQUENCE [LARGE SCALE GENOMIC DNA]</scope>
    <source>
        <strain evidence="2">SS_bin_28</strain>
    </source>
</reference>
<gene>
    <name evidence="2" type="ORF">HKN21_11765</name>
</gene>
<dbReference type="InterPro" id="IPR053146">
    <property type="entry name" value="QDO-like"/>
</dbReference>
<dbReference type="InterPro" id="IPR013096">
    <property type="entry name" value="Cupin_2"/>
</dbReference>
<protein>
    <submittedName>
        <fullName evidence="2">Cupin domain-containing protein</fullName>
    </submittedName>
</protein>
<sequence length="149" mass="16542">MNTTTPQTESLWVLGHKVRPIPTEGNYGLVEIVSYPQVPGPPPHHHEGVSEFFYIIEGELDVNVDGEWVRLGSGDTLSLKPGQVHTLMNRSEAPCRWLTGWNPGGFEAFFKEFGVGADQQDAMEQSVSKEVIERVQAECERFGMIVAAD</sequence>